<keyword evidence="3" id="KW-1185">Reference proteome</keyword>
<gene>
    <name evidence="2" type="ORF">MNEG_13231</name>
</gene>
<reference evidence="2 3" key="1">
    <citation type="journal article" date="2013" name="BMC Genomics">
        <title>Reconstruction of the lipid metabolism for the microalga Monoraphidium neglectum from its genome sequence reveals characteristics suitable for biofuel production.</title>
        <authorList>
            <person name="Bogen C."/>
            <person name="Al-Dilaimi A."/>
            <person name="Albersmeier A."/>
            <person name="Wichmann J."/>
            <person name="Grundmann M."/>
            <person name="Rupp O."/>
            <person name="Lauersen K.J."/>
            <person name="Blifernez-Klassen O."/>
            <person name="Kalinowski J."/>
            <person name="Goesmann A."/>
            <person name="Mussgnug J.H."/>
            <person name="Kruse O."/>
        </authorList>
    </citation>
    <scope>NUCLEOTIDE SEQUENCE [LARGE SCALE GENOMIC DNA]</scope>
    <source>
        <strain evidence="2 3">SAG 48.87</strain>
    </source>
</reference>
<feature type="region of interest" description="Disordered" evidence="1">
    <location>
        <begin position="56"/>
        <end position="135"/>
    </location>
</feature>
<dbReference type="EMBL" id="KK103923">
    <property type="protein sequence ID" value="KIY94729.1"/>
    <property type="molecule type" value="Genomic_DNA"/>
</dbReference>
<dbReference type="AlphaFoldDB" id="A0A0D2LSY8"/>
<evidence type="ECO:0000313" key="2">
    <source>
        <dbReference type="EMBL" id="KIY94729.1"/>
    </source>
</evidence>
<dbReference type="OrthoDB" id="10607230at2759"/>
<evidence type="ECO:0000256" key="1">
    <source>
        <dbReference type="SAM" id="MobiDB-lite"/>
    </source>
</evidence>
<dbReference type="GeneID" id="25730673"/>
<feature type="non-terminal residue" evidence="2">
    <location>
        <position position="135"/>
    </location>
</feature>
<name>A0A0D2LSY8_9CHLO</name>
<organism evidence="2 3">
    <name type="scientific">Monoraphidium neglectum</name>
    <dbReference type="NCBI Taxonomy" id="145388"/>
    <lineage>
        <taxon>Eukaryota</taxon>
        <taxon>Viridiplantae</taxon>
        <taxon>Chlorophyta</taxon>
        <taxon>core chlorophytes</taxon>
        <taxon>Chlorophyceae</taxon>
        <taxon>CS clade</taxon>
        <taxon>Sphaeropleales</taxon>
        <taxon>Selenastraceae</taxon>
        <taxon>Monoraphidium</taxon>
    </lineage>
</organism>
<proteinExistence type="predicted"/>
<accession>A0A0D2LSY8</accession>
<sequence>MGRIIYTREELLAIREGPGLDKLPDGADISVIREMEELTFFDAGPKPDWAVKDAKPAAFPPARSPAGPANFLRPGGPIRSRLVADGSLPDELPPGRPEMSSSMGRADSWRRSMEGMPADGGRPGERWGPGGPPTP</sequence>
<evidence type="ECO:0000313" key="3">
    <source>
        <dbReference type="Proteomes" id="UP000054498"/>
    </source>
</evidence>
<dbReference type="RefSeq" id="XP_013893749.1">
    <property type="nucleotide sequence ID" value="XM_014038295.1"/>
</dbReference>
<dbReference type="KEGG" id="mng:MNEG_13231"/>
<protein>
    <submittedName>
        <fullName evidence="2">Uncharacterized protein</fullName>
    </submittedName>
</protein>
<dbReference type="Proteomes" id="UP000054498">
    <property type="component" value="Unassembled WGS sequence"/>
</dbReference>